<keyword evidence="6 11" id="KW-0812">Transmembrane</keyword>
<comment type="subcellular location">
    <subcellularLocation>
        <location evidence="1">Membrane</location>
        <topology evidence="1">Multi-pass membrane protein</topology>
    </subcellularLocation>
</comment>
<feature type="transmembrane region" description="Helical" evidence="11">
    <location>
        <begin position="24"/>
        <end position="50"/>
    </location>
</feature>
<evidence type="ECO:0000256" key="8">
    <source>
        <dbReference type="ARBA" id="ARBA00023032"/>
    </source>
</evidence>
<dbReference type="EMBL" id="JAAKZV010000063">
    <property type="protein sequence ID" value="NGN65484.1"/>
    <property type="molecule type" value="Genomic_DNA"/>
</dbReference>
<feature type="transmembrane region" description="Helical" evidence="11">
    <location>
        <begin position="164"/>
        <end position="185"/>
    </location>
</feature>
<organism evidence="12 13">
    <name type="scientific">Streptomyces coryli</name>
    <dbReference type="NCBI Taxonomy" id="1128680"/>
    <lineage>
        <taxon>Bacteria</taxon>
        <taxon>Bacillati</taxon>
        <taxon>Actinomycetota</taxon>
        <taxon>Actinomycetes</taxon>
        <taxon>Kitasatosporales</taxon>
        <taxon>Streptomycetaceae</taxon>
        <taxon>Streptomyces</taxon>
    </lineage>
</organism>
<feature type="region of interest" description="Disordered" evidence="10">
    <location>
        <begin position="249"/>
        <end position="273"/>
    </location>
</feature>
<gene>
    <name evidence="12" type="ORF">G5C51_16465</name>
</gene>
<name>A0A6G4U012_9ACTN</name>
<keyword evidence="7 11" id="KW-1133">Transmembrane helix</keyword>
<feature type="transmembrane region" description="Helical" evidence="11">
    <location>
        <begin position="70"/>
        <end position="99"/>
    </location>
</feature>
<evidence type="ECO:0000256" key="4">
    <source>
        <dbReference type="ARBA" id="ARBA00022519"/>
    </source>
</evidence>
<dbReference type="RefSeq" id="WP_165237951.1">
    <property type="nucleotide sequence ID" value="NZ_JAAKZV010000063.1"/>
</dbReference>
<protein>
    <recommendedName>
        <fullName evidence="14">CysZ protein</fullName>
    </recommendedName>
</protein>
<keyword evidence="3" id="KW-1003">Cell membrane</keyword>
<evidence type="ECO:0000256" key="2">
    <source>
        <dbReference type="ARBA" id="ARBA00022448"/>
    </source>
</evidence>
<sequence>MSEFGAGLAYLGKGQKWVARHGRWYGFGLLPGLVAFVLFAAALVALGFFADDIATWATPFADGWSETWRGVLRGLFMALLLVGGLALAVLSFTAVTLLIGEPFYEKLSEAVEESEGGAPDDAPRRPLWQELWISAKESLYVLSRALMFTIPLFFLGFIPLIGQTVIPAIGFAVSGFFLAAELTAVAMQRRGIAVRERLALLRGRKLLALGFGVPLVLLFLIPLVAVFVMPGAVAGATLLVRDVLARENEHERRQPQPHHPHQHPAFGLRKPEA</sequence>
<proteinExistence type="predicted"/>
<feature type="transmembrane region" description="Helical" evidence="11">
    <location>
        <begin position="206"/>
        <end position="229"/>
    </location>
</feature>
<dbReference type="GO" id="GO:0005886">
    <property type="term" value="C:plasma membrane"/>
    <property type="evidence" value="ECO:0007669"/>
    <property type="project" value="TreeGrafter"/>
</dbReference>
<keyword evidence="8" id="KW-0764">Sulfate transport</keyword>
<keyword evidence="5" id="KW-0028">Amino-acid biosynthesis</keyword>
<keyword evidence="13" id="KW-1185">Reference proteome</keyword>
<dbReference type="Proteomes" id="UP000481583">
    <property type="component" value="Unassembled WGS sequence"/>
</dbReference>
<dbReference type="PANTHER" id="PTHR37468">
    <property type="entry name" value="SULFATE TRANSPORTER CYSZ"/>
    <property type="match status" value="1"/>
</dbReference>
<evidence type="ECO:0000256" key="10">
    <source>
        <dbReference type="SAM" id="MobiDB-lite"/>
    </source>
</evidence>
<evidence type="ECO:0000256" key="5">
    <source>
        <dbReference type="ARBA" id="ARBA00022605"/>
    </source>
</evidence>
<evidence type="ECO:0008006" key="14">
    <source>
        <dbReference type="Google" id="ProtNLM"/>
    </source>
</evidence>
<dbReference type="PANTHER" id="PTHR37468:SF1">
    <property type="entry name" value="SULFATE TRANSPORTER CYSZ"/>
    <property type="match status" value="1"/>
</dbReference>
<dbReference type="GO" id="GO:0000103">
    <property type="term" value="P:sulfate assimilation"/>
    <property type="evidence" value="ECO:0007669"/>
    <property type="project" value="TreeGrafter"/>
</dbReference>
<comment type="caution">
    <text evidence="12">The sequence shown here is derived from an EMBL/GenBank/DDBJ whole genome shotgun (WGS) entry which is preliminary data.</text>
</comment>
<keyword evidence="9 11" id="KW-0472">Membrane</keyword>
<evidence type="ECO:0000256" key="1">
    <source>
        <dbReference type="ARBA" id="ARBA00004141"/>
    </source>
</evidence>
<dbReference type="Pfam" id="PF07264">
    <property type="entry name" value="EI24"/>
    <property type="match status" value="1"/>
</dbReference>
<dbReference type="InterPro" id="IPR050480">
    <property type="entry name" value="CysZ-like"/>
</dbReference>
<keyword evidence="4" id="KW-0997">Cell inner membrane</keyword>
<evidence type="ECO:0000256" key="9">
    <source>
        <dbReference type="ARBA" id="ARBA00023136"/>
    </source>
</evidence>
<dbReference type="GO" id="GO:0009675">
    <property type="term" value="F:high-affinity sulfate:proton symporter activity"/>
    <property type="evidence" value="ECO:0007669"/>
    <property type="project" value="TreeGrafter"/>
</dbReference>
<keyword evidence="2" id="KW-0813">Transport</keyword>
<evidence type="ECO:0000256" key="11">
    <source>
        <dbReference type="SAM" id="Phobius"/>
    </source>
</evidence>
<feature type="transmembrane region" description="Helical" evidence="11">
    <location>
        <begin position="139"/>
        <end position="158"/>
    </location>
</feature>
<reference evidence="12 13" key="1">
    <citation type="submission" date="2020-02" db="EMBL/GenBank/DDBJ databases">
        <title>Whole-genome analyses of novel actinobacteria.</title>
        <authorList>
            <person name="Sahin N."/>
        </authorList>
    </citation>
    <scope>NUCLEOTIDE SEQUENCE [LARGE SCALE GENOMIC DNA]</scope>
    <source>
        <strain evidence="12 13">A7024</strain>
    </source>
</reference>
<evidence type="ECO:0000256" key="6">
    <source>
        <dbReference type="ARBA" id="ARBA00022692"/>
    </source>
</evidence>
<evidence type="ECO:0000313" key="12">
    <source>
        <dbReference type="EMBL" id="NGN65484.1"/>
    </source>
</evidence>
<evidence type="ECO:0000256" key="7">
    <source>
        <dbReference type="ARBA" id="ARBA00022989"/>
    </source>
</evidence>
<evidence type="ECO:0000313" key="13">
    <source>
        <dbReference type="Proteomes" id="UP000481583"/>
    </source>
</evidence>
<accession>A0A6G4U012</accession>
<dbReference type="InterPro" id="IPR059112">
    <property type="entry name" value="CysZ/EI24"/>
</dbReference>
<dbReference type="AlphaFoldDB" id="A0A6G4U012"/>
<evidence type="ECO:0000256" key="3">
    <source>
        <dbReference type="ARBA" id="ARBA00022475"/>
    </source>
</evidence>
<dbReference type="GO" id="GO:0019344">
    <property type="term" value="P:cysteine biosynthetic process"/>
    <property type="evidence" value="ECO:0007669"/>
    <property type="project" value="TreeGrafter"/>
</dbReference>